<name>A0ABZ0IV44_9BACT</name>
<reference evidence="2 3" key="1">
    <citation type="journal article" date="2023" name="Microbiol. Resour. Announc.">
        <title>Complete Genome Sequence of Imperialibacter roseus strain P4T.</title>
        <authorList>
            <person name="Tizabi D.R."/>
            <person name="Bachvaroff T."/>
            <person name="Hill R.T."/>
        </authorList>
    </citation>
    <scope>NUCLEOTIDE SEQUENCE [LARGE SCALE GENOMIC DNA]</scope>
    <source>
        <strain evidence="2 3">P4T</strain>
    </source>
</reference>
<sequence length="308" mass="34870">MKKVLIQTSGEEKKIEKPAKKTNAQMEWLIKGLLTLQHVSPKLTSSIIWNQFTKTPRVRFNDKQNALIEKAEISVIKYRGNDLKAYRWLPADASNGKTILLSHGWGSKIADFRRMIETLVAEGYSVEGVDMKGHGLSAGTHTALPEIRDVLKTHYSRNGPYHAVVGYSIGGLAAGLTVNEMSTAFHPNHLIIIATPPYTRYFFQEIIDQVGCKERVFTEMCELVEKHYHESIDYFDLRNKADNLQHLDLHMIYDEHDKTVPFTKGLELNEMLPMSSFVHVTGTSHNQIIADEKVIGYIVDAVAVKHLI</sequence>
<protein>
    <submittedName>
        <fullName evidence="2">Alpha/beta hydrolase</fullName>
    </submittedName>
</protein>
<dbReference type="InterPro" id="IPR029058">
    <property type="entry name" value="AB_hydrolase_fold"/>
</dbReference>
<dbReference type="Proteomes" id="UP001302349">
    <property type="component" value="Chromosome"/>
</dbReference>
<dbReference type="Gene3D" id="3.40.50.1820">
    <property type="entry name" value="alpha/beta hydrolase"/>
    <property type="match status" value="1"/>
</dbReference>
<gene>
    <name evidence="2" type="ORF">RT717_09800</name>
</gene>
<proteinExistence type="predicted"/>
<evidence type="ECO:0000313" key="2">
    <source>
        <dbReference type="EMBL" id="WOK08928.1"/>
    </source>
</evidence>
<keyword evidence="3" id="KW-1185">Reference proteome</keyword>
<dbReference type="RefSeq" id="WP_317491557.1">
    <property type="nucleotide sequence ID" value="NZ_CP136051.1"/>
</dbReference>
<dbReference type="SUPFAM" id="SSF53474">
    <property type="entry name" value="alpha/beta-Hydrolases"/>
    <property type="match status" value="1"/>
</dbReference>
<evidence type="ECO:0000313" key="3">
    <source>
        <dbReference type="Proteomes" id="UP001302349"/>
    </source>
</evidence>
<accession>A0ABZ0IV44</accession>
<evidence type="ECO:0000259" key="1">
    <source>
        <dbReference type="Pfam" id="PF12146"/>
    </source>
</evidence>
<dbReference type="Pfam" id="PF12146">
    <property type="entry name" value="Hydrolase_4"/>
    <property type="match status" value="1"/>
</dbReference>
<dbReference type="InterPro" id="IPR022742">
    <property type="entry name" value="Hydrolase_4"/>
</dbReference>
<dbReference type="InterPro" id="IPR051044">
    <property type="entry name" value="MAG_DAG_Lipase"/>
</dbReference>
<feature type="domain" description="Serine aminopeptidase S33" evidence="1">
    <location>
        <begin position="97"/>
        <end position="183"/>
    </location>
</feature>
<organism evidence="2 3">
    <name type="scientific">Imperialibacter roseus</name>
    <dbReference type="NCBI Taxonomy" id="1324217"/>
    <lineage>
        <taxon>Bacteria</taxon>
        <taxon>Pseudomonadati</taxon>
        <taxon>Bacteroidota</taxon>
        <taxon>Cytophagia</taxon>
        <taxon>Cytophagales</taxon>
        <taxon>Flammeovirgaceae</taxon>
        <taxon>Imperialibacter</taxon>
    </lineage>
</organism>
<dbReference type="EMBL" id="CP136051">
    <property type="protein sequence ID" value="WOK08928.1"/>
    <property type="molecule type" value="Genomic_DNA"/>
</dbReference>
<dbReference type="PANTHER" id="PTHR11614">
    <property type="entry name" value="PHOSPHOLIPASE-RELATED"/>
    <property type="match status" value="1"/>
</dbReference>
<keyword evidence="2" id="KW-0378">Hydrolase</keyword>
<dbReference type="GO" id="GO:0016787">
    <property type="term" value="F:hydrolase activity"/>
    <property type="evidence" value="ECO:0007669"/>
    <property type="project" value="UniProtKB-KW"/>
</dbReference>